<comment type="caution">
    <text evidence="1">The sequence shown here is derived from an EMBL/GenBank/DDBJ whole genome shotgun (WGS) entry which is preliminary data.</text>
</comment>
<reference evidence="1 2" key="1">
    <citation type="journal article" date="2011" name="Stand. Genomic Sci.">
        <title>Non-contiguous finished genome sequence and contextual data of the filamentous soil bacterium Ktedonobacter racemifer type strain (SOSP1-21).</title>
        <authorList>
            <person name="Chang Y.J."/>
            <person name="Land M."/>
            <person name="Hauser L."/>
            <person name="Chertkov O."/>
            <person name="Del Rio T.G."/>
            <person name="Nolan M."/>
            <person name="Copeland A."/>
            <person name="Tice H."/>
            <person name="Cheng J.F."/>
            <person name="Lucas S."/>
            <person name="Han C."/>
            <person name="Goodwin L."/>
            <person name="Pitluck S."/>
            <person name="Ivanova N."/>
            <person name="Ovchinikova G."/>
            <person name="Pati A."/>
            <person name="Chen A."/>
            <person name="Palaniappan K."/>
            <person name="Mavromatis K."/>
            <person name="Liolios K."/>
            <person name="Brettin T."/>
            <person name="Fiebig A."/>
            <person name="Rohde M."/>
            <person name="Abt B."/>
            <person name="Goker M."/>
            <person name="Detter J.C."/>
            <person name="Woyke T."/>
            <person name="Bristow J."/>
            <person name="Eisen J.A."/>
            <person name="Markowitz V."/>
            <person name="Hugenholtz P."/>
            <person name="Kyrpides N.C."/>
            <person name="Klenk H.P."/>
            <person name="Lapidus A."/>
        </authorList>
    </citation>
    <scope>NUCLEOTIDE SEQUENCE [LARGE SCALE GENOMIC DNA]</scope>
    <source>
        <strain evidence="2">DSM 44963</strain>
    </source>
</reference>
<dbReference type="RefSeq" id="WP_007913125.1">
    <property type="nucleotide sequence ID" value="NZ_ADVG01000002.1"/>
</dbReference>
<dbReference type="eggNOG" id="COG3214">
    <property type="taxonomic scope" value="Bacteria"/>
</dbReference>
<dbReference type="AlphaFoldDB" id="D6TQQ9"/>
<dbReference type="Proteomes" id="UP000004508">
    <property type="component" value="Unassembled WGS sequence"/>
</dbReference>
<dbReference type="Pfam" id="PF06224">
    <property type="entry name" value="AlkZ-like"/>
    <property type="match status" value="1"/>
</dbReference>
<dbReference type="OrthoDB" id="57247at2"/>
<evidence type="ECO:0008006" key="3">
    <source>
        <dbReference type="Google" id="ProtNLM"/>
    </source>
</evidence>
<dbReference type="PANTHER" id="PTHR38479">
    <property type="entry name" value="LMO0824 PROTEIN"/>
    <property type="match status" value="1"/>
</dbReference>
<name>D6TQQ9_KTERA</name>
<dbReference type="InParanoid" id="D6TQQ9"/>
<protein>
    <recommendedName>
        <fullName evidence="3">Winged helix DNA-binding domain-containing protein</fullName>
    </recommendedName>
</protein>
<evidence type="ECO:0000313" key="2">
    <source>
        <dbReference type="Proteomes" id="UP000004508"/>
    </source>
</evidence>
<gene>
    <name evidence="1" type="ORF">Krac_9072</name>
</gene>
<dbReference type="InterPro" id="IPR009351">
    <property type="entry name" value="AlkZ-like"/>
</dbReference>
<accession>D6TQQ9</accession>
<evidence type="ECO:0000313" key="1">
    <source>
        <dbReference type="EMBL" id="EFH87726.1"/>
    </source>
</evidence>
<organism evidence="1 2">
    <name type="scientific">Ktedonobacter racemifer DSM 44963</name>
    <dbReference type="NCBI Taxonomy" id="485913"/>
    <lineage>
        <taxon>Bacteria</taxon>
        <taxon>Bacillati</taxon>
        <taxon>Chloroflexota</taxon>
        <taxon>Ktedonobacteria</taxon>
        <taxon>Ktedonobacterales</taxon>
        <taxon>Ktedonobacteraceae</taxon>
        <taxon>Ktedonobacter</taxon>
    </lineage>
</organism>
<dbReference type="STRING" id="485913.Krac_9072"/>
<dbReference type="EMBL" id="ADVG01000002">
    <property type="protein sequence ID" value="EFH87726.1"/>
    <property type="molecule type" value="Genomic_DNA"/>
</dbReference>
<keyword evidence="2" id="KW-1185">Reference proteome</keyword>
<sequence length="380" mass="43000">MTALKWHQVHAWRLSQHGLSPRFSSQDFVQAVTRTGGIQAQVISAAELAVCTRVEGFSLYDVKTALWQDHTLVRTWAMRGTLHLLAARELPLYIAARDWQNNASWSNYFAEFGLTPAQQEAFLTAIPHVLEQGPMTRPQLADAVAKHTGVANMRDLIVSSSWGSPLKPSAYRGDLCFGPDQDQKTTFMNPRVWIGKWQLIEPKLALQEIARRYLQAYGPAASEDFAFWWGCGKIQARKLFQSLEGELEEVEVEGWRGFVLRATLPLIQSFESVEEIHLLPLFDAYTIGVPRGCEPLLAQAYKRHVFNLQGWTFAVVLVNGSIQGVWNSKIRRSQIIVKVNLFSPSTISIRKGIEAEAERLSHLLEKEVLLEYEYPSYSQS</sequence>
<dbReference type="PANTHER" id="PTHR38479:SF2">
    <property type="entry name" value="WINGED HELIX DNA-BINDING DOMAIN-CONTAINING PROTEIN"/>
    <property type="match status" value="1"/>
</dbReference>
<proteinExistence type="predicted"/>